<dbReference type="Proteomes" id="UP000704712">
    <property type="component" value="Unassembled WGS sequence"/>
</dbReference>
<evidence type="ECO:0000313" key="2">
    <source>
        <dbReference type="Proteomes" id="UP000704712"/>
    </source>
</evidence>
<proteinExistence type="predicted"/>
<dbReference type="AlphaFoldDB" id="A0A8S9TNJ4"/>
<reference evidence="1" key="1">
    <citation type="submission" date="2020-03" db="EMBL/GenBank/DDBJ databases">
        <title>Hybrid Assembly of Korean Phytophthora infestans isolates.</title>
        <authorList>
            <person name="Prokchorchik M."/>
            <person name="Lee Y."/>
            <person name="Seo J."/>
            <person name="Cho J.-H."/>
            <person name="Park Y.-E."/>
            <person name="Jang D.-C."/>
            <person name="Im J.-S."/>
            <person name="Choi J.-G."/>
            <person name="Park H.-J."/>
            <person name="Lee G.-B."/>
            <person name="Lee Y.-G."/>
            <person name="Hong S.-Y."/>
            <person name="Cho K."/>
            <person name="Sohn K.H."/>
        </authorList>
    </citation>
    <scope>NUCLEOTIDE SEQUENCE</scope>
    <source>
        <strain evidence="1">KR_2_A2</strain>
    </source>
</reference>
<evidence type="ECO:0000313" key="1">
    <source>
        <dbReference type="EMBL" id="KAF4129252.1"/>
    </source>
</evidence>
<dbReference type="EMBL" id="JAACNO010002976">
    <property type="protein sequence ID" value="KAF4129252.1"/>
    <property type="molecule type" value="Genomic_DNA"/>
</dbReference>
<comment type="caution">
    <text evidence="1">The sequence shown here is derived from an EMBL/GenBank/DDBJ whole genome shotgun (WGS) entry which is preliminary data.</text>
</comment>
<accession>A0A8S9TNJ4</accession>
<protein>
    <submittedName>
        <fullName evidence="1">Uncharacterized protein</fullName>
    </submittedName>
</protein>
<gene>
    <name evidence="1" type="ORF">GN958_ATG21516</name>
</gene>
<organism evidence="1 2">
    <name type="scientific">Phytophthora infestans</name>
    <name type="common">Potato late blight agent</name>
    <name type="synonym">Botrytis infestans</name>
    <dbReference type="NCBI Taxonomy" id="4787"/>
    <lineage>
        <taxon>Eukaryota</taxon>
        <taxon>Sar</taxon>
        <taxon>Stramenopiles</taxon>
        <taxon>Oomycota</taxon>
        <taxon>Peronosporomycetes</taxon>
        <taxon>Peronosporales</taxon>
        <taxon>Peronosporaceae</taxon>
        <taxon>Phytophthora</taxon>
    </lineage>
</organism>
<sequence length="108" mass="12140">MNPPTMIKSAWIVGKVDDAIRDMPAFKRLGQADRIDDAIDTMLARKTIDEVSDDMTRLMSTFQAMDEQGFTPNEVKSFIADKKVVVTPEEAHYVETLFAAYWKATHGG</sequence>
<name>A0A8S9TNJ4_PHYIN</name>